<comment type="caution">
    <text evidence="1">The sequence shown here is derived from an EMBL/GenBank/DDBJ whole genome shotgun (WGS) entry which is preliminary data.</text>
</comment>
<protein>
    <submittedName>
        <fullName evidence="1">Uncharacterized protein</fullName>
    </submittedName>
</protein>
<dbReference type="Proteomes" id="UP000287033">
    <property type="component" value="Unassembled WGS sequence"/>
</dbReference>
<name>A0A401U452_CHIPU</name>
<proteinExistence type="predicted"/>
<evidence type="ECO:0000313" key="2">
    <source>
        <dbReference type="Proteomes" id="UP000287033"/>
    </source>
</evidence>
<dbReference type="EMBL" id="BEZZ01275932">
    <property type="protein sequence ID" value="GCC49704.1"/>
    <property type="molecule type" value="Genomic_DNA"/>
</dbReference>
<reference evidence="1 2" key="1">
    <citation type="journal article" date="2018" name="Nat. Ecol. Evol.">
        <title>Shark genomes provide insights into elasmobranch evolution and the origin of vertebrates.</title>
        <authorList>
            <person name="Hara Y"/>
            <person name="Yamaguchi K"/>
            <person name="Onimaru K"/>
            <person name="Kadota M"/>
            <person name="Koyanagi M"/>
            <person name="Keeley SD"/>
            <person name="Tatsumi K"/>
            <person name="Tanaka K"/>
            <person name="Motone F"/>
            <person name="Kageyama Y"/>
            <person name="Nozu R"/>
            <person name="Adachi N"/>
            <person name="Nishimura O"/>
            <person name="Nakagawa R"/>
            <person name="Tanegashima C"/>
            <person name="Kiyatake I"/>
            <person name="Matsumoto R"/>
            <person name="Murakumo K"/>
            <person name="Nishida K"/>
            <person name="Terakita A"/>
            <person name="Kuratani S"/>
            <person name="Sato K"/>
            <person name="Hyodo S Kuraku.S."/>
        </authorList>
    </citation>
    <scope>NUCLEOTIDE SEQUENCE [LARGE SCALE GENOMIC DNA]</scope>
</reference>
<keyword evidence="2" id="KW-1185">Reference proteome</keyword>
<organism evidence="1 2">
    <name type="scientific">Chiloscyllium punctatum</name>
    <name type="common">Brownbanded bambooshark</name>
    <name type="synonym">Hemiscyllium punctatum</name>
    <dbReference type="NCBI Taxonomy" id="137246"/>
    <lineage>
        <taxon>Eukaryota</taxon>
        <taxon>Metazoa</taxon>
        <taxon>Chordata</taxon>
        <taxon>Craniata</taxon>
        <taxon>Vertebrata</taxon>
        <taxon>Chondrichthyes</taxon>
        <taxon>Elasmobranchii</taxon>
        <taxon>Galeomorphii</taxon>
        <taxon>Galeoidea</taxon>
        <taxon>Orectolobiformes</taxon>
        <taxon>Hemiscylliidae</taxon>
        <taxon>Chiloscyllium</taxon>
    </lineage>
</organism>
<sequence>MRLEGLELKDPIFLSTLAGFLGDGHNGVPVNRCVAESLADIGLKVRKGGLLLATAVAEVGAPGPILVRGLEPGLQVLREFGQGKTGHVPIVEVVAGLHLPKPLPKFSVIVVGLKGGEPVQEFH</sequence>
<accession>A0A401U452</accession>
<evidence type="ECO:0000313" key="1">
    <source>
        <dbReference type="EMBL" id="GCC49704.1"/>
    </source>
</evidence>
<gene>
    <name evidence="1" type="ORF">chiPu_0033917</name>
</gene>
<dbReference type="AlphaFoldDB" id="A0A401U452"/>
<feature type="non-terminal residue" evidence="1">
    <location>
        <position position="123"/>
    </location>
</feature>